<dbReference type="EMBL" id="KZ821227">
    <property type="protein sequence ID" value="PYH46517.1"/>
    <property type="molecule type" value="Genomic_DNA"/>
</dbReference>
<dbReference type="GeneID" id="37078546"/>
<dbReference type="Proteomes" id="UP000248349">
    <property type="component" value="Unassembled WGS sequence"/>
</dbReference>
<gene>
    <name evidence="1" type="ORF">BP01DRAFT_381568</name>
</gene>
<protein>
    <submittedName>
        <fullName evidence="1">Uncharacterized protein</fullName>
    </submittedName>
</protein>
<name>A0A318ZIB7_9EURO</name>
<keyword evidence="2" id="KW-1185">Reference proteome</keyword>
<organism evidence="1 2">
    <name type="scientific">Aspergillus saccharolyticus JOP 1030-1</name>
    <dbReference type="NCBI Taxonomy" id="1450539"/>
    <lineage>
        <taxon>Eukaryota</taxon>
        <taxon>Fungi</taxon>
        <taxon>Dikarya</taxon>
        <taxon>Ascomycota</taxon>
        <taxon>Pezizomycotina</taxon>
        <taxon>Eurotiomycetes</taxon>
        <taxon>Eurotiomycetidae</taxon>
        <taxon>Eurotiales</taxon>
        <taxon>Aspergillaceae</taxon>
        <taxon>Aspergillus</taxon>
        <taxon>Aspergillus subgen. Circumdati</taxon>
    </lineage>
</organism>
<dbReference type="AlphaFoldDB" id="A0A318ZIB7"/>
<accession>A0A318ZIB7</accession>
<proteinExistence type="predicted"/>
<evidence type="ECO:0000313" key="1">
    <source>
        <dbReference type="EMBL" id="PYH46517.1"/>
    </source>
</evidence>
<sequence>MSYELPSNGHWGCYDSRHYCMDRLQECQDGPASAAADFNSFRHEFGSIKELLKQIQQTKKPTIKGERDLGIFYIQTIDECAEFVHKHRQLTQNENTSNGRRNSFGAKVSNFCEKVTWPLE</sequence>
<dbReference type="RefSeq" id="XP_025432499.1">
    <property type="nucleotide sequence ID" value="XM_025577317.1"/>
</dbReference>
<evidence type="ECO:0000313" key="2">
    <source>
        <dbReference type="Proteomes" id="UP000248349"/>
    </source>
</evidence>
<reference evidence="1 2" key="1">
    <citation type="submission" date="2016-12" db="EMBL/GenBank/DDBJ databases">
        <title>The genomes of Aspergillus section Nigri reveals drivers in fungal speciation.</title>
        <authorList>
            <consortium name="DOE Joint Genome Institute"/>
            <person name="Vesth T.C."/>
            <person name="Nybo J."/>
            <person name="Theobald S."/>
            <person name="Brandl J."/>
            <person name="Frisvad J.C."/>
            <person name="Nielsen K.F."/>
            <person name="Lyhne E.K."/>
            <person name="Kogle M.E."/>
            <person name="Kuo A."/>
            <person name="Riley R."/>
            <person name="Clum A."/>
            <person name="Nolan M."/>
            <person name="Lipzen A."/>
            <person name="Salamov A."/>
            <person name="Henrissat B."/>
            <person name="Wiebenga A."/>
            <person name="De Vries R.P."/>
            <person name="Grigoriev I.V."/>
            <person name="Mortensen U.H."/>
            <person name="Andersen M.R."/>
            <person name="Baker S.E."/>
        </authorList>
    </citation>
    <scope>NUCLEOTIDE SEQUENCE [LARGE SCALE GENOMIC DNA]</scope>
    <source>
        <strain evidence="1 2">JOP 1030-1</strain>
    </source>
</reference>